<dbReference type="PANTHER" id="PTHR30572:SF4">
    <property type="entry name" value="ABC TRANSPORTER PERMEASE YTRF"/>
    <property type="match status" value="1"/>
</dbReference>
<accession>A0A1M6FF23</accession>
<evidence type="ECO:0000313" key="9">
    <source>
        <dbReference type="EMBL" id="SHI96249.1"/>
    </source>
</evidence>
<dbReference type="InterPro" id="IPR003838">
    <property type="entry name" value="ABC3_permease_C"/>
</dbReference>
<feature type="transmembrane region" description="Helical" evidence="7">
    <location>
        <begin position="317"/>
        <end position="343"/>
    </location>
</feature>
<feature type="transmembrane region" description="Helical" evidence="7">
    <location>
        <begin position="236"/>
        <end position="257"/>
    </location>
</feature>
<keyword evidence="3 7" id="KW-0812">Transmembrane</keyword>
<proteinExistence type="inferred from homology"/>
<evidence type="ECO:0000256" key="3">
    <source>
        <dbReference type="ARBA" id="ARBA00022692"/>
    </source>
</evidence>
<reference evidence="9 10" key="1">
    <citation type="submission" date="2016-11" db="EMBL/GenBank/DDBJ databases">
        <authorList>
            <person name="Jaros S."/>
            <person name="Januszkiewicz K."/>
            <person name="Wedrychowicz H."/>
        </authorList>
    </citation>
    <scope>NUCLEOTIDE SEQUENCE [LARGE SCALE GENOMIC DNA]</scope>
    <source>
        <strain evidence="9 10">DSM 21864</strain>
    </source>
</reference>
<dbReference type="PANTHER" id="PTHR30572">
    <property type="entry name" value="MEMBRANE COMPONENT OF TRANSPORTER-RELATED"/>
    <property type="match status" value="1"/>
</dbReference>
<dbReference type="EMBL" id="FQZO01000002">
    <property type="protein sequence ID" value="SHI96249.1"/>
    <property type="molecule type" value="Genomic_DNA"/>
</dbReference>
<evidence type="ECO:0000256" key="2">
    <source>
        <dbReference type="ARBA" id="ARBA00022475"/>
    </source>
</evidence>
<dbReference type="InterPro" id="IPR050250">
    <property type="entry name" value="Macrolide_Exporter_MacB"/>
</dbReference>
<dbReference type="AlphaFoldDB" id="A0A1M6FF23"/>
<dbReference type="Proteomes" id="UP000184080">
    <property type="component" value="Unassembled WGS sequence"/>
</dbReference>
<keyword evidence="4 7" id="KW-1133">Transmembrane helix</keyword>
<evidence type="ECO:0000313" key="10">
    <source>
        <dbReference type="Proteomes" id="UP000184080"/>
    </source>
</evidence>
<organism evidence="9 10">
    <name type="scientific">Clostridium amylolyticum</name>
    <dbReference type="NCBI Taxonomy" id="1121298"/>
    <lineage>
        <taxon>Bacteria</taxon>
        <taxon>Bacillati</taxon>
        <taxon>Bacillota</taxon>
        <taxon>Clostridia</taxon>
        <taxon>Eubacteriales</taxon>
        <taxon>Clostridiaceae</taxon>
        <taxon>Clostridium</taxon>
    </lineage>
</organism>
<feature type="transmembrane region" description="Helical" evidence="7">
    <location>
        <begin position="12"/>
        <end position="36"/>
    </location>
</feature>
<name>A0A1M6FF23_9CLOT</name>
<evidence type="ECO:0000259" key="8">
    <source>
        <dbReference type="Pfam" id="PF02687"/>
    </source>
</evidence>
<evidence type="ECO:0000256" key="4">
    <source>
        <dbReference type="ARBA" id="ARBA00022989"/>
    </source>
</evidence>
<evidence type="ECO:0000256" key="1">
    <source>
        <dbReference type="ARBA" id="ARBA00004651"/>
    </source>
</evidence>
<dbReference type="STRING" id="1121298.SAMN05444401_1918"/>
<sequence>MRRFFKVNSTEIFLVIGFVISAFSFSIIISSTYRYYSEIVEQNKFYKDYKIASINVKDKSMELSEAITLFKKEGMDNNLTPKIATTIEIGDKFISNRIMGILGGFNIERYGEIEGRNFTTEEANGKGKLAIIGSGLKKYTNLQNGKHYIKVFNEYYEVIGVLNNSEFFKYESIIPINSFYFINNKYDTFNQLVAVDEINNLEKLSNDELKTRISEIPQESVLNYVFKKVPQLKENFYGLALGAVNLVLFSFFFAYGIKRKIAIMKVLGAKNRHVFGNILGKVLVISTLGIIIGLVLSKFTIVLMNKGFPNSYGDLDIYNILITCSLVYLISVIVSLIILFRVINFKILKEIR</sequence>
<comment type="subcellular location">
    <subcellularLocation>
        <location evidence="1">Cell membrane</location>
        <topology evidence="1">Multi-pass membrane protein</topology>
    </subcellularLocation>
</comment>
<dbReference type="OrthoDB" id="1887135at2"/>
<dbReference type="Pfam" id="PF02687">
    <property type="entry name" value="FtsX"/>
    <property type="match status" value="1"/>
</dbReference>
<comment type="similarity">
    <text evidence="6">Belongs to the ABC-4 integral membrane protein family.</text>
</comment>
<keyword evidence="5 7" id="KW-0472">Membrane</keyword>
<keyword evidence="10" id="KW-1185">Reference proteome</keyword>
<protein>
    <submittedName>
        <fullName evidence="9">FtsX-like permease family protein</fullName>
    </submittedName>
</protein>
<dbReference type="RefSeq" id="WP_073005857.1">
    <property type="nucleotide sequence ID" value="NZ_FQZO01000002.1"/>
</dbReference>
<evidence type="ECO:0000256" key="6">
    <source>
        <dbReference type="ARBA" id="ARBA00038076"/>
    </source>
</evidence>
<feature type="transmembrane region" description="Helical" evidence="7">
    <location>
        <begin position="278"/>
        <end position="297"/>
    </location>
</feature>
<keyword evidence="2" id="KW-1003">Cell membrane</keyword>
<evidence type="ECO:0000256" key="7">
    <source>
        <dbReference type="SAM" id="Phobius"/>
    </source>
</evidence>
<dbReference type="GO" id="GO:0005886">
    <property type="term" value="C:plasma membrane"/>
    <property type="evidence" value="ECO:0007669"/>
    <property type="project" value="UniProtKB-SubCell"/>
</dbReference>
<gene>
    <name evidence="9" type="ORF">SAMN05444401_1918</name>
</gene>
<feature type="domain" description="ABC3 transporter permease C-terminal" evidence="8">
    <location>
        <begin position="239"/>
        <end position="342"/>
    </location>
</feature>
<dbReference type="GO" id="GO:0022857">
    <property type="term" value="F:transmembrane transporter activity"/>
    <property type="evidence" value="ECO:0007669"/>
    <property type="project" value="TreeGrafter"/>
</dbReference>
<evidence type="ECO:0000256" key="5">
    <source>
        <dbReference type="ARBA" id="ARBA00023136"/>
    </source>
</evidence>